<dbReference type="EMBL" id="CP071839">
    <property type="protein sequence ID" value="QTE03065.1"/>
    <property type="molecule type" value="Genomic_DNA"/>
</dbReference>
<dbReference type="Proteomes" id="UP000663908">
    <property type="component" value="Chromosome"/>
</dbReference>
<sequence>MARDPPGRHRRAGAKGFGRAQRWAQVRRIQIRNGFLAVRAGGRRPAWTTVTSDIPNLCVFLALTEHLAD</sequence>
<keyword evidence="2" id="KW-1185">Reference proteome</keyword>
<gene>
    <name evidence="1" type="ORF">S1361_37365</name>
</gene>
<proteinExistence type="predicted"/>
<accession>A0ABX7U6S2</accession>
<name>A0ABX7U6S2_STRCY</name>
<organism evidence="1 2">
    <name type="scientific">Streptomyces cyanogenus</name>
    <dbReference type="NCBI Taxonomy" id="80860"/>
    <lineage>
        <taxon>Bacteria</taxon>
        <taxon>Bacillati</taxon>
        <taxon>Actinomycetota</taxon>
        <taxon>Actinomycetes</taxon>
        <taxon>Kitasatosporales</taxon>
        <taxon>Streptomycetaceae</taxon>
        <taxon>Streptomyces</taxon>
    </lineage>
</organism>
<evidence type="ECO:0000313" key="2">
    <source>
        <dbReference type="Proteomes" id="UP000663908"/>
    </source>
</evidence>
<protein>
    <submittedName>
        <fullName evidence="1">Uncharacterized protein</fullName>
    </submittedName>
</protein>
<evidence type="ECO:0000313" key="1">
    <source>
        <dbReference type="EMBL" id="QTE03065.1"/>
    </source>
</evidence>
<dbReference type="RefSeq" id="WP_243769453.1">
    <property type="nucleotide sequence ID" value="NZ_CP071839.1"/>
</dbReference>
<reference evidence="1 2" key="1">
    <citation type="submission" date="2021-03" db="EMBL/GenBank/DDBJ databases">
        <title>Complete genome sequence of Streptomyces cyanogenus S136, producer of anticancer angucycline landomycin A.</title>
        <authorList>
            <person name="Hrab P."/>
            <person name="Ruckert C."/>
            <person name="Busche T."/>
            <person name="Ostash I."/>
            <person name="Kalinowski J."/>
            <person name="Fedorenko V."/>
            <person name="Yushchuk O."/>
            <person name="Ostash B."/>
        </authorList>
    </citation>
    <scope>NUCLEOTIDE SEQUENCE [LARGE SCALE GENOMIC DNA]</scope>
    <source>
        <strain evidence="1 2">S136</strain>
    </source>
</reference>